<proteinExistence type="predicted"/>
<dbReference type="Proteomes" id="UP000245866">
    <property type="component" value="Unassembled WGS sequence"/>
</dbReference>
<dbReference type="GO" id="GO:0016788">
    <property type="term" value="F:hydrolase activity, acting on ester bonds"/>
    <property type="evidence" value="ECO:0007669"/>
    <property type="project" value="InterPro"/>
</dbReference>
<gene>
    <name evidence="3" type="ORF">DKZ23_10835</name>
</gene>
<dbReference type="InterPro" id="IPR036388">
    <property type="entry name" value="WH-like_DNA-bd_sf"/>
</dbReference>
<keyword evidence="3" id="KW-0378">Hydrolase</keyword>
<organism evidence="3 4">
    <name type="scientific">Limosilactobacillus reuteri</name>
    <name type="common">Lactobacillus reuteri</name>
    <dbReference type="NCBI Taxonomy" id="1598"/>
    <lineage>
        <taxon>Bacteria</taxon>
        <taxon>Bacillati</taxon>
        <taxon>Bacillota</taxon>
        <taxon>Bacilli</taxon>
        <taxon>Lactobacillales</taxon>
        <taxon>Lactobacillaceae</taxon>
        <taxon>Limosilactobacillus</taxon>
    </lineage>
</organism>
<dbReference type="Pfam" id="PF07463">
    <property type="entry name" value="NUMOD4"/>
    <property type="match status" value="1"/>
</dbReference>
<dbReference type="Gene3D" id="1.10.10.10">
    <property type="entry name" value="Winged helix-like DNA-binding domain superfamily/Winged helix DNA-binding domain"/>
    <property type="match status" value="1"/>
</dbReference>
<dbReference type="EMBL" id="QGHS01000266">
    <property type="protein sequence ID" value="PWT44168.1"/>
    <property type="molecule type" value="Genomic_DNA"/>
</dbReference>
<evidence type="ECO:0000313" key="4">
    <source>
        <dbReference type="Proteomes" id="UP000245866"/>
    </source>
</evidence>
<reference evidence="3 4" key="1">
    <citation type="journal article" date="2018" name="Front. Microbiol.">
        <title>Comparative Genomics of the Herbivore Gut Symbiont Lactobacillus reuteri Reveals Genetic Diversity and Lifestyle Adaptation.</title>
        <authorList>
            <person name="Zhao J."/>
        </authorList>
    </citation>
    <scope>NUCLEOTIDE SEQUENCE [LARGE SCALE GENOMIC DNA]</scope>
    <source>
        <strain evidence="3 4">LR12</strain>
    </source>
</reference>
<evidence type="ECO:0000259" key="1">
    <source>
        <dbReference type="Pfam" id="PF07463"/>
    </source>
</evidence>
<dbReference type="GO" id="GO:0004519">
    <property type="term" value="F:endonuclease activity"/>
    <property type="evidence" value="ECO:0007669"/>
    <property type="project" value="UniProtKB-KW"/>
</dbReference>
<keyword evidence="3" id="KW-0255">Endonuclease</keyword>
<dbReference type="InterPro" id="IPR010902">
    <property type="entry name" value="NUMOD4"/>
</dbReference>
<comment type="caution">
    <text evidence="3">The sequence shown here is derived from an EMBL/GenBank/DDBJ whole genome shotgun (WGS) entry which is preliminary data.</text>
</comment>
<dbReference type="InterPro" id="IPR003615">
    <property type="entry name" value="HNH_nuc"/>
</dbReference>
<accession>A0A317GG64</accession>
<dbReference type="InterPro" id="IPR044925">
    <property type="entry name" value="His-Me_finger_sf"/>
</dbReference>
<dbReference type="SUPFAM" id="SSF54060">
    <property type="entry name" value="His-Me finger endonucleases"/>
    <property type="match status" value="1"/>
</dbReference>
<dbReference type="Pfam" id="PF13392">
    <property type="entry name" value="HNH_3"/>
    <property type="match status" value="1"/>
</dbReference>
<evidence type="ECO:0000313" key="3">
    <source>
        <dbReference type="EMBL" id="PWT44168.1"/>
    </source>
</evidence>
<name>A0A317GG64_LIMRT</name>
<keyword evidence="3" id="KW-0540">Nuclease</keyword>
<feature type="domain" description="HNH nuclease" evidence="2">
    <location>
        <begin position="91"/>
        <end position="133"/>
    </location>
</feature>
<sequence>MCSNSRRISRNARLTIKRRPTVMNKAINVLWKDILGYEGLYQISNTGLVLSKSRFDRLGRYVSEKIRKPYSDKDGYLLVNLNKDGVKKTFKVHRLVAEAFIPNPHNYPQINHKDENVKNNEASNLEWCTAKYNCNYGGHTAKQILTTSKPVLQFDLHNHFVKRWPSTAEVGRYGFNQGNISSCCNGRQKTAYGFVWKYEGRKSHE</sequence>
<dbReference type="AlphaFoldDB" id="A0A317GG64"/>
<evidence type="ECO:0000259" key="2">
    <source>
        <dbReference type="Pfam" id="PF13392"/>
    </source>
</evidence>
<protein>
    <submittedName>
        <fullName evidence="3">Endonuclease</fullName>
    </submittedName>
</protein>
<feature type="domain" description="NUMOD4" evidence="1">
    <location>
        <begin position="31"/>
        <end position="82"/>
    </location>
</feature>
<dbReference type="Gene3D" id="3.90.75.20">
    <property type="match status" value="1"/>
</dbReference>